<dbReference type="EMBL" id="VSSQ01104720">
    <property type="protein sequence ID" value="MPN45093.1"/>
    <property type="molecule type" value="Genomic_DNA"/>
</dbReference>
<dbReference type="AlphaFoldDB" id="A0A645ICD6"/>
<keyword evidence="2" id="KW-0732">Signal</keyword>
<protein>
    <recommendedName>
        <fullName evidence="5">RagB/SusD domain-containing protein</fullName>
    </recommendedName>
</protein>
<evidence type="ECO:0000256" key="3">
    <source>
        <dbReference type="ARBA" id="ARBA00023136"/>
    </source>
</evidence>
<keyword evidence="4" id="KW-0998">Cell outer membrane</keyword>
<proteinExistence type="predicted"/>
<dbReference type="Gene3D" id="1.25.40.390">
    <property type="match status" value="1"/>
</dbReference>
<evidence type="ECO:0000259" key="5">
    <source>
        <dbReference type="Pfam" id="PF07980"/>
    </source>
</evidence>
<name>A0A645ICD6_9ZZZZ</name>
<dbReference type="InterPro" id="IPR012944">
    <property type="entry name" value="SusD_RagB_dom"/>
</dbReference>
<evidence type="ECO:0000313" key="6">
    <source>
        <dbReference type="EMBL" id="MPN45093.1"/>
    </source>
</evidence>
<dbReference type="GO" id="GO:0009279">
    <property type="term" value="C:cell outer membrane"/>
    <property type="evidence" value="ECO:0007669"/>
    <property type="project" value="UniProtKB-SubCell"/>
</dbReference>
<evidence type="ECO:0000256" key="1">
    <source>
        <dbReference type="ARBA" id="ARBA00004442"/>
    </source>
</evidence>
<accession>A0A645ICD6</accession>
<dbReference type="SUPFAM" id="SSF48452">
    <property type="entry name" value="TPR-like"/>
    <property type="match status" value="1"/>
</dbReference>
<reference evidence="6" key="1">
    <citation type="submission" date="2019-08" db="EMBL/GenBank/DDBJ databases">
        <authorList>
            <person name="Kucharzyk K."/>
            <person name="Murdoch R.W."/>
            <person name="Higgins S."/>
            <person name="Loffler F."/>
        </authorList>
    </citation>
    <scope>NUCLEOTIDE SEQUENCE</scope>
</reference>
<organism evidence="6">
    <name type="scientific">bioreactor metagenome</name>
    <dbReference type="NCBI Taxonomy" id="1076179"/>
    <lineage>
        <taxon>unclassified sequences</taxon>
        <taxon>metagenomes</taxon>
        <taxon>ecological metagenomes</taxon>
    </lineage>
</organism>
<dbReference type="Pfam" id="PF07980">
    <property type="entry name" value="SusD_RagB"/>
    <property type="match status" value="1"/>
</dbReference>
<sequence length="144" mass="16440">MINDFARALFSSGKHYLPSDQMIPGRTEYGSNKNMQLIRYSEILLMYAEALTNGATGSVMTADQAVNLVRKRAGLSNLSGVTHQQVMDEKFAELAMEWGTRYYDMLRLEKYNELSYDGRTFTPDLAFLPYPQNQVDQLPALRKK</sequence>
<evidence type="ECO:0000256" key="4">
    <source>
        <dbReference type="ARBA" id="ARBA00023237"/>
    </source>
</evidence>
<comment type="subcellular location">
    <subcellularLocation>
        <location evidence="1">Cell outer membrane</location>
    </subcellularLocation>
</comment>
<gene>
    <name evidence="6" type="ORF">SDC9_192660</name>
</gene>
<keyword evidence="3" id="KW-0472">Membrane</keyword>
<comment type="caution">
    <text evidence="6">The sequence shown here is derived from an EMBL/GenBank/DDBJ whole genome shotgun (WGS) entry which is preliminary data.</text>
</comment>
<dbReference type="InterPro" id="IPR011990">
    <property type="entry name" value="TPR-like_helical_dom_sf"/>
</dbReference>
<feature type="domain" description="RagB/SusD" evidence="5">
    <location>
        <begin position="26"/>
        <end position="113"/>
    </location>
</feature>
<evidence type="ECO:0000256" key="2">
    <source>
        <dbReference type="ARBA" id="ARBA00022729"/>
    </source>
</evidence>